<dbReference type="EMBL" id="JBHUMF010000031">
    <property type="protein sequence ID" value="MFD2682179.1"/>
    <property type="molecule type" value="Genomic_DNA"/>
</dbReference>
<feature type="transmembrane region" description="Helical" evidence="6">
    <location>
        <begin position="132"/>
        <end position="149"/>
    </location>
</feature>
<accession>A0ABW5RW38</accession>
<dbReference type="PANTHER" id="PTHR11101:SF80">
    <property type="entry name" value="PHOSPHATE TRANSPORTER"/>
    <property type="match status" value="1"/>
</dbReference>
<keyword evidence="8" id="KW-1185">Reference proteome</keyword>
<evidence type="ECO:0000256" key="3">
    <source>
        <dbReference type="ARBA" id="ARBA00022692"/>
    </source>
</evidence>
<sequence length="350" mass="37494">MADSMVWLAIIISCFFAINIGASGAAAAIGIAYGSGAIKKARVALIVCAIAIFLGATIGGGEVIKTIGKGIISTDLLSIKIVVIILLSSTLSLFLANLLGIPLSTSEVTVGAVVGVGVSLQSLYVLQLLQIISFWFIVPVIAFTFAYLFKRFFKKYERRKSHWEKSGWIMWLLVIAGFIEAFSAGMNNVANAVGPIVGAGYWSIEEGKWIGGIFVAVGVLLLGWRVLETNGKKIVSLSKIDGLMISSTGGALVIVCSIVGVPIPMTQVTTSSILGVGLAKDGTTVFKKKIVHQILRVWLVSPFFSFLLSLLLVQAWVFSNSLMWAILLAVAVASIYRLFPSKQKKVYQAK</sequence>
<organism evidence="7 8">
    <name type="scientific">Bacillus seohaeanensis</name>
    <dbReference type="NCBI Taxonomy" id="284580"/>
    <lineage>
        <taxon>Bacteria</taxon>
        <taxon>Bacillati</taxon>
        <taxon>Bacillota</taxon>
        <taxon>Bacilli</taxon>
        <taxon>Bacillales</taxon>
        <taxon>Bacillaceae</taxon>
        <taxon>Bacillus</taxon>
    </lineage>
</organism>
<dbReference type="PANTHER" id="PTHR11101">
    <property type="entry name" value="PHOSPHATE TRANSPORTER"/>
    <property type="match status" value="1"/>
</dbReference>
<dbReference type="Proteomes" id="UP001597506">
    <property type="component" value="Unassembled WGS sequence"/>
</dbReference>
<keyword evidence="5 6" id="KW-0472">Membrane</keyword>
<keyword evidence="3 6" id="KW-0812">Transmembrane</keyword>
<keyword evidence="4 6" id="KW-1133">Transmembrane helix</keyword>
<protein>
    <submittedName>
        <fullName evidence="7">Anion permease</fullName>
    </submittedName>
</protein>
<gene>
    <name evidence="7" type="ORF">ACFSUL_15675</name>
</gene>
<dbReference type="RefSeq" id="WP_377936882.1">
    <property type="nucleotide sequence ID" value="NZ_JBHUMF010000031.1"/>
</dbReference>
<feature type="transmembrane region" description="Helical" evidence="6">
    <location>
        <begin position="76"/>
        <end position="96"/>
    </location>
</feature>
<feature type="transmembrane region" description="Helical" evidence="6">
    <location>
        <begin position="169"/>
        <end position="189"/>
    </location>
</feature>
<keyword evidence="2" id="KW-0813">Transport</keyword>
<feature type="transmembrane region" description="Helical" evidence="6">
    <location>
        <begin position="43"/>
        <end position="64"/>
    </location>
</feature>
<proteinExistence type="predicted"/>
<feature type="transmembrane region" description="Helical" evidence="6">
    <location>
        <begin position="6"/>
        <end position="31"/>
    </location>
</feature>
<evidence type="ECO:0000256" key="6">
    <source>
        <dbReference type="SAM" id="Phobius"/>
    </source>
</evidence>
<evidence type="ECO:0000313" key="7">
    <source>
        <dbReference type="EMBL" id="MFD2682179.1"/>
    </source>
</evidence>
<dbReference type="InterPro" id="IPR001204">
    <property type="entry name" value="Phos_transporter"/>
</dbReference>
<evidence type="ECO:0000256" key="5">
    <source>
        <dbReference type="ARBA" id="ARBA00023136"/>
    </source>
</evidence>
<comment type="subcellular location">
    <subcellularLocation>
        <location evidence="1">Membrane</location>
        <topology evidence="1">Multi-pass membrane protein</topology>
    </subcellularLocation>
</comment>
<comment type="caution">
    <text evidence="7">The sequence shown here is derived from an EMBL/GenBank/DDBJ whole genome shotgun (WGS) entry which is preliminary data.</text>
</comment>
<feature type="transmembrane region" description="Helical" evidence="6">
    <location>
        <begin position="322"/>
        <end position="339"/>
    </location>
</feature>
<evidence type="ECO:0000256" key="2">
    <source>
        <dbReference type="ARBA" id="ARBA00022448"/>
    </source>
</evidence>
<name>A0ABW5RW38_9BACI</name>
<evidence type="ECO:0000313" key="8">
    <source>
        <dbReference type="Proteomes" id="UP001597506"/>
    </source>
</evidence>
<reference evidence="8" key="1">
    <citation type="journal article" date="2019" name="Int. J. Syst. Evol. Microbiol.">
        <title>The Global Catalogue of Microorganisms (GCM) 10K type strain sequencing project: providing services to taxonomists for standard genome sequencing and annotation.</title>
        <authorList>
            <consortium name="The Broad Institute Genomics Platform"/>
            <consortium name="The Broad Institute Genome Sequencing Center for Infectious Disease"/>
            <person name="Wu L."/>
            <person name="Ma J."/>
        </authorList>
    </citation>
    <scope>NUCLEOTIDE SEQUENCE [LARGE SCALE GENOMIC DNA]</scope>
    <source>
        <strain evidence="8">KCTC 3913</strain>
    </source>
</reference>
<dbReference type="Pfam" id="PF01384">
    <property type="entry name" value="PHO4"/>
    <property type="match status" value="1"/>
</dbReference>
<feature type="transmembrane region" description="Helical" evidence="6">
    <location>
        <begin position="297"/>
        <end position="316"/>
    </location>
</feature>
<evidence type="ECO:0000256" key="4">
    <source>
        <dbReference type="ARBA" id="ARBA00022989"/>
    </source>
</evidence>
<feature type="transmembrane region" description="Helical" evidence="6">
    <location>
        <begin position="108"/>
        <end position="126"/>
    </location>
</feature>
<evidence type="ECO:0000256" key="1">
    <source>
        <dbReference type="ARBA" id="ARBA00004141"/>
    </source>
</evidence>
<feature type="transmembrane region" description="Helical" evidence="6">
    <location>
        <begin position="209"/>
        <end position="227"/>
    </location>
</feature>